<dbReference type="PROSITE" id="PS51184">
    <property type="entry name" value="JMJC"/>
    <property type="match status" value="1"/>
</dbReference>
<keyword evidence="3" id="KW-0804">Transcription</keyword>
<keyword evidence="3" id="KW-0539">Nucleus</keyword>
<dbReference type="PANTHER" id="PTHR13096">
    <property type="entry name" value="MINA53 MYC INDUCED NUCLEAR ANTIGEN"/>
    <property type="match status" value="1"/>
</dbReference>
<keyword evidence="3" id="KW-0805">Transcription regulation</keyword>
<protein>
    <recommendedName>
        <fullName evidence="3">Bifunctional lysine-specific demethylase and histidyl-hydroxylase</fullName>
        <ecNumber evidence="3">1.14.11.-</ecNumber>
    </recommendedName>
</protein>
<dbReference type="EMBL" id="HBNR01057916">
    <property type="protein sequence ID" value="CAE4625569.1"/>
    <property type="molecule type" value="Transcribed_RNA"/>
</dbReference>
<evidence type="ECO:0000256" key="2">
    <source>
        <dbReference type="ARBA" id="ARBA00023004"/>
    </source>
</evidence>
<dbReference type="AlphaFoldDB" id="A0A7S4RUP3"/>
<evidence type="ECO:0000313" key="5">
    <source>
        <dbReference type="EMBL" id="CAE4625569.1"/>
    </source>
</evidence>
<comment type="similarity">
    <text evidence="3">Belongs to the ROX family.</text>
</comment>
<keyword evidence="1 3" id="KW-0479">Metal-binding</keyword>
<proteinExistence type="inferred from homology"/>
<dbReference type="SUPFAM" id="SSF51197">
    <property type="entry name" value="Clavaminate synthase-like"/>
    <property type="match status" value="1"/>
</dbReference>
<dbReference type="Pfam" id="PF08007">
    <property type="entry name" value="JmjC_2"/>
    <property type="match status" value="1"/>
</dbReference>
<comment type="cofactor">
    <cofactor evidence="3">
        <name>Fe(2+)</name>
        <dbReference type="ChEBI" id="CHEBI:29033"/>
    </cofactor>
    <text evidence="3">Binds 1 Fe(2+) ion per subunit.</text>
</comment>
<dbReference type="Gene3D" id="2.60.120.650">
    <property type="entry name" value="Cupin"/>
    <property type="match status" value="1"/>
</dbReference>
<keyword evidence="2 3" id="KW-0408">Iron</keyword>
<gene>
    <name evidence="5" type="ORF">AMON00008_LOCUS40755</name>
</gene>
<dbReference type="EC" id="1.14.11.-" evidence="3"/>
<dbReference type="GO" id="GO:0032453">
    <property type="term" value="F:histone H3K4 demethylase activity"/>
    <property type="evidence" value="ECO:0007669"/>
    <property type="project" value="TreeGrafter"/>
</dbReference>
<keyword evidence="3" id="KW-0560">Oxidoreductase</keyword>
<dbReference type="InterPro" id="IPR003347">
    <property type="entry name" value="JmjC_dom"/>
</dbReference>
<evidence type="ECO:0000256" key="3">
    <source>
        <dbReference type="RuleBase" id="RU366061"/>
    </source>
</evidence>
<dbReference type="InterPro" id="IPR039994">
    <property type="entry name" value="NO66-like"/>
</dbReference>
<accession>A0A7S4RUP3</accession>
<comment type="subcellular location">
    <subcellularLocation>
        <location evidence="3">Nucleus</location>
    </subcellularLocation>
</comment>
<dbReference type="GO" id="GO:0005730">
    <property type="term" value="C:nucleolus"/>
    <property type="evidence" value="ECO:0007669"/>
    <property type="project" value="TreeGrafter"/>
</dbReference>
<evidence type="ECO:0000256" key="1">
    <source>
        <dbReference type="ARBA" id="ARBA00022723"/>
    </source>
</evidence>
<evidence type="ECO:0000259" key="4">
    <source>
        <dbReference type="PROSITE" id="PS51184"/>
    </source>
</evidence>
<dbReference type="GO" id="GO:0005506">
    <property type="term" value="F:iron ion binding"/>
    <property type="evidence" value="ECO:0007669"/>
    <property type="project" value="UniProtKB-UniRule"/>
</dbReference>
<reference evidence="5" key="1">
    <citation type="submission" date="2021-01" db="EMBL/GenBank/DDBJ databases">
        <authorList>
            <person name="Corre E."/>
            <person name="Pelletier E."/>
            <person name="Niang G."/>
            <person name="Scheremetjew M."/>
            <person name="Finn R."/>
            <person name="Kale V."/>
            <person name="Holt S."/>
            <person name="Cochrane G."/>
            <person name="Meng A."/>
            <person name="Brown T."/>
            <person name="Cohen L."/>
        </authorList>
    </citation>
    <scope>NUCLEOTIDE SEQUENCE</scope>
    <source>
        <strain evidence="5">CCMP3105</strain>
    </source>
</reference>
<dbReference type="PANTHER" id="PTHR13096:SF8">
    <property type="entry name" value="RIBOSOMAL OXYGENASE 1"/>
    <property type="match status" value="1"/>
</dbReference>
<comment type="function">
    <text evidence="3">Oxygenase that can act as both a histone lysine demethylase and a ribosomal histidine hydroxylase.</text>
</comment>
<organism evidence="5">
    <name type="scientific">Alexandrium monilatum</name>
    <dbReference type="NCBI Taxonomy" id="311494"/>
    <lineage>
        <taxon>Eukaryota</taxon>
        <taxon>Sar</taxon>
        <taxon>Alveolata</taxon>
        <taxon>Dinophyceae</taxon>
        <taxon>Gonyaulacales</taxon>
        <taxon>Pyrocystaceae</taxon>
        <taxon>Alexandrium</taxon>
    </lineage>
</organism>
<dbReference type="GO" id="GO:0051864">
    <property type="term" value="F:histone H3K36 demethylase activity"/>
    <property type="evidence" value="ECO:0007669"/>
    <property type="project" value="TreeGrafter"/>
</dbReference>
<name>A0A7S4RUP3_9DINO</name>
<sequence>MSQQACHGESLRGAAAPPCGSEEDAFARLIAPAGVKEFFEESWQRAPRVFRAADVSVGGEGGGSAPSCSREASCRPIAPQTWADCLDMLTRAWGAAPVPPPDGCDLLVFKGRQMTHAYEWSGPCAALLDGASCVVNHAEFVWPPLARLCMEMRSKLLHVYCNSYVTPPAAQAVPPHADDRDVFILQMLGCKHWRVFGNPPIKLPYTDEQVGKNGFPIPDRVFAVPPVIECVLQPGDVLYMPRGFVHEACCPGQTSSWHATLAVATHDWSWSKVFASTIAEAMDAESSAHWRAAVPLGLGTSVGSQDEAEADSVVEAELERLMDLVRQTVSVPALRKRLVAKLESHNWNQVEASSSFQRELSRCPPQEEGPAPLHWRTRFVREDARVRIASEESTEADSLSAGKGKCKGKGKGKGGIIVREELREAALFTMEELQRRRDEGLVVAEFAKAVPDGVDRMPFDKLAQLCLARVGVAAGLLQVVEAEEESGFCSDSARVGREKYRARVTACC</sequence>
<feature type="domain" description="JmjC" evidence="4">
    <location>
        <begin position="132"/>
        <end position="284"/>
    </location>
</feature>
<keyword evidence="3" id="KW-0223">Dioxygenase</keyword>